<feature type="region of interest" description="Disordered" evidence="1">
    <location>
        <begin position="113"/>
        <end position="134"/>
    </location>
</feature>
<dbReference type="Gene3D" id="2.40.30.100">
    <property type="entry name" value="AF2212/PG0164-like"/>
    <property type="match status" value="1"/>
</dbReference>
<evidence type="ECO:0000256" key="1">
    <source>
        <dbReference type="SAM" id="MobiDB-lite"/>
    </source>
</evidence>
<reference evidence="3" key="1">
    <citation type="journal article" date="2019" name="Int. J. Syst. Evol. Microbiol.">
        <title>The Global Catalogue of Microorganisms (GCM) 10K type strain sequencing project: providing services to taxonomists for standard genome sequencing and annotation.</title>
        <authorList>
            <consortium name="The Broad Institute Genomics Platform"/>
            <consortium name="The Broad Institute Genome Sequencing Center for Infectious Disease"/>
            <person name="Wu L."/>
            <person name="Ma J."/>
        </authorList>
    </citation>
    <scope>NUCLEOTIDE SEQUENCE [LARGE SCALE GENOMIC DNA]</scope>
    <source>
        <strain evidence="3">JCM 18127</strain>
    </source>
</reference>
<comment type="caution">
    <text evidence="2">The sequence shown here is derived from an EMBL/GenBank/DDBJ whole genome shotgun (WGS) entry which is preliminary data.</text>
</comment>
<protein>
    <recommendedName>
        <fullName evidence="4">DUF1905 domain-containing protein</fullName>
    </recommendedName>
</protein>
<gene>
    <name evidence="2" type="ORF">GCM10023226_03980</name>
</gene>
<dbReference type="Pfam" id="PF13376">
    <property type="entry name" value="OmdA"/>
    <property type="match status" value="1"/>
</dbReference>
<proteinExistence type="predicted"/>
<evidence type="ECO:0008006" key="4">
    <source>
        <dbReference type="Google" id="ProtNLM"/>
    </source>
</evidence>
<dbReference type="InterPro" id="IPR037079">
    <property type="entry name" value="AF2212/PG0164-like_sf"/>
</dbReference>
<evidence type="ECO:0000313" key="2">
    <source>
        <dbReference type="EMBL" id="GAA4670601.1"/>
    </source>
</evidence>
<name>A0ABP8VSM3_9ACTN</name>
<organism evidence="2 3">
    <name type="scientific">Nocardioides nanhaiensis</name>
    <dbReference type="NCBI Taxonomy" id="1476871"/>
    <lineage>
        <taxon>Bacteria</taxon>
        <taxon>Bacillati</taxon>
        <taxon>Actinomycetota</taxon>
        <taxon>Actinomycetes</taxon>
        <taxon>Propionibacteriales</taxon>
        <taxon>Nocardioidaceae</taxon>
        <taxon>Nocardioides</taxon>
    </lineage>
</organism>
<accession>A0ABP8VSM3</accession>
<feature type="compositionally biased region" description="Basic and acidic residues" evidence="1">
    <location>
        <begin position="124"/>
        <end position="134"/>
    </location>
</feature>
<dbReference type="EMBL" id="BAABIM010000001">
    <property type="protein sequence ID" value="GAA4670601.1"/>
    <property type="molecule type" value="Genomic_DNA"/>
</dbReference>
<sequence length="149" mass="16678">MGFDAIVEPLVWGESTYTIIRLDDALAAAAAAQRTRRVEGRVEDVEVNVGLNRADVLEDAFMYVGGSLRRRLGVRPGDVVRCRLRPADPDLVPLPDDVREALTAARRLEPFERRRPAERRRRLQPVEDAARPETRARRIAALVAGESPD</sequence>
<keyword evidence="3" id="KW-1185">Reference proteome</keyword>
<evidence type="ECO:0000313" key="3">
    <source>
        <dbReference type="Proteomes" id="UP001500621"/>
    </source>
</evidence>
<dbReference type="Proteomes" id="UP001500621">
    <property type="component" value="Unassembled WGS sequence"/>
</dbReference>